<reference evidence="4" key="2">
    <citation type="submission" date="2025-08" db="UniProtKB">
        <authorList>
            <consortium name="Ensembl"/>
        </authorList>
    </citation>
    <scope>IDENTIFICATION</scope>
</reference>
<dbReference type="GO" id="GO:0045577">
    <property type="term" value="P:regulation of B cell differentiation"/>
    <property type="evidence" value="ECO:0007669"/>
    <property type="project" value="InterPro"/>
</dbReference>
<evidence type="ECO:0000256" key="1">
    <source>
        <dbReference type="SAM" id="MobiDB-lite"/>
    </source>
</evidence>
<evidence type="ECO:0000313" key="4">
    <source>
        <dbReference type="Ensembl" id="ENSPEMP00000024548.2"/>
    </source>
</evidence>
<keyword evidence="5" id="KW-1185">Reference proteome</keyword>
<accession>A0A8C8U6L0</accession>
<feature type="region of interest" description="Disordered" evidence="1">
    <location>
        <begin position="184"/>
        <end position="239"/>
    </location>
</feature>
<dbReference type="GeneTree" id="ENSGT00390000000787"/>
<keyword evidence="2" id="KW-0812">Transmembrane</keyword>
<name>A0A8C8U6L0_PERMB</name>
<keyword evidence="2" id="KW-0472">Membrane</keyword>
<dbReference type="GO" id="GO:0004888">
    <property type="term" value="F:transmembrane signaling receptor activity"/>
    <property type="evidence" value="ECO:0007669"/>
    <property type="project" value="InterPro"/>
</dbReference>
<proteinExistence type="predicted"/>
<dbReference type="InterPro" id="IPR033549">
    <property type="entry name" value="NFAM1"/>
</dbReference>
<dbReference type="InterPro" id="IPR057883">
    <property type="entry name" value="Ig_NFAM1"/>
</dbReference>
<keyword evidence="2" id="KW-1133">Transmembrane helix</keyword>
<dbReference type="GO" id="GO:0045121">
    <property type="term" value="C:membrane raft"/>
    <property type="evidence" value="ECO:0007669"/>
    <property type="project" value="TreeGrafter"/>
</dbReference>
<evidence type="ECO:0000259" key="3">
    <source>
        <dbReference type="Pfam" id="PF25830"/>
    </source>
</evidence>
<dbReference type="GO" id="GO:0050853">
    <property type="term" value="P:B cell receptor signaling pathway"/>
    <property type="evidence" value="ECO:0007669"/>
    <property type="project" value="TreeGrafter"/>
</dbReference>
<dbReference type="Proteomes" id="UP000694547">
    <property type="component" value="Chromosome 20"/>
</dbReference>
<organism evidence="4 5">
    <name type="scientific">Peromyscus maniculatus bairdii</name>
    <name type="common">Prairie deer mouse</name>
    <dbReference type="NCBI Taxonomy" id="230844"/>
    <lineage>
        <taxon>Eukaryota</taxon>
        <taxon>Metazoa</taxon>
        <taxon>Chordata</taxon>
        <taxon>Craniata</taxon>
        <taxon>Vertebrata</taxon>
        <taxon>Euteleostomi</taxon>
        <taxon>Mammalia</taxon>
        <taxon>Eutheria</taxon>
        <taxon>Euarchontoglires</taxon>
        <taxon>Glires</taxon>
        <taxon>Rodentia</taxon>
        <taxon>Myomorpha</taxon>
        <taxon>Muroidea</taxon>
        <taxon>Cricetidae</taxon>
        <taxon>Neotominae</taxon>
        <taxon>Peromyscus</taxon>
    </lineage>
</organism>
<sequence length="239" mass="25330">MVCLANTPVSFSCRINNEGTPEFKDFTVSFFYEDLHGKRSLEKPIDCQHSPGAGNQTLDCEVKLSLPNASATGTYYCLVQGRSISAQGSGTFILVRDTAYQPPSFKLQEALLFGFTGLLSVLCVLGTALLLWKKKQMSVLGKSITRTCPAPQSANRTTKPPAESIYTVSPRALLPLSGLTQARAPETGCPSLAPGVPDSSGLAPARAAQNSGDMREREPPVVPGSVRSEKGPKGPSVTG</sequence>
<dbReference type="Pfam" id="PF25830">
    <property type="entry name" value="Ig_NFAM1"/>
    <property type="match status" value="1"/>
</dbReference>
<dbReference type="AlphaFoldDB" id="A0A8C8U6L0"/>
<dbReference type="PANTHER" id="PTHR35680">
    <property type="entry name" value="NFAT ACTIVATION MOLECULE 1"/>
    <property type="match status" value="1"/>
</dbReference>
<evidence type="ECO:0000313" key="5">
    <source>
        <dbReference type="Proteomes" id="UP000694547"/>
    </source>
</evidence>
<dbReference type="GO" id="GO:0001819">
    <property type="term" value="P:positive regulation of cytokine production"/>
    <property type="evidence" value="ECO:0007669"/>
    <property type="project" value="InterPro"/>
</dbReference>
<reference evidence="4 5" key="1">
    <citation type="submission" date="2018-10" db="EMBL/GenBank/DDBJ databases">
        <title>Improved assembly of the deer mouse Peromyscus maniculatus genome.</title>
        <authorList>
            <person name="Lassance J.-M."/>
            <person name="Hoekstra H.E."/>
        </authorList>
    </citation>
    <scope>NUCLEOTIDE SEQUENCE [LARGE SCALE GENOMIC DNA]</scope>
</reference>
<protein>
    <submittedName>
        <fullName evidence="4">Nfat activating molecule with ITAM motif 1</fullName>
    </submittedName>
</protein>
<feature type="transmembrane region" description="Helical" evidence="2">
    <location>
        <begin position="110"/>
        <end position="132"/>
    </location>
</feature>
<dbReference type="GO" id="GO:0050861">
    <property type="term" value="P:positive regulation of B cell receptor signaling pathway"/>
    <property type="evidence" value="ECO:0007669"/>
    <property type="project" value="InterPro"/>
</dbReference>
<feature type="domain" description="NFAM1 Ig-like" evidence="3">
    <location>
        <begin position="1"/>
        <end position="96"/>
    </location>
</feature>
<evidence type="ECO:0000256" key="2">
    <source>
        <dbReference type="SAM" id="Phobius"/>
    </source>
</evidence>
<dbReference type="Ensembl" id="ENSPEMT00000028930.2">
    <property type="protein sequence ID" value="ENSPEMP00000024548.2"/>
    <property type="gene ID" value="ENSPEMG00000021252.2"/>
</dbReference>
<dbReference type="PANTHER" id="PTHR35680:SF1">
    <property type="entry name" value="NFAT ACTIVATION MOLECULE 1"/>
    <property type="match status" value="1"/>
</dbReference>
<reference evidence="4" key="3">
    <citation type="submission" date="2025-09" db="UniProtKB">
        <authorList>
            <consortium name="Ensembl"/>
        </authorList>
    </citation>
    <scope>IDENTIFICATION</scope>
</reference>